<dbReference type="EMBL" id="BSUJ01000001">
    <property type="protein sequence ID" value="GMA18979.1"/>
    <property type="molecule type" value="Genomic_DNA"/>
</dbReference>
<sequence length="237" mass="25240">MQVNWGQGGLCDMTMMKVASTVNSDSNQAASNEAAQAAQAATDPTDQQPAKRRLVRALTSRLSFLDLVREDRDANYGYGQVGFRALAVHRLGVWLDSDEPAAWMKRPGNLAYGAASGYIARHYNIELPRTAKIGRRVHIAGQSVRVHDHAVVGDECVLRQGVVLGASDGDPSSFETDAPKLGRRVSVGINSVLVGDITVGDGAAIGPTVAILRDVPAGALVIPPKPRVLNDMSGYVR</sequence>
<keyword evidence="5" id="KW-1185">Reference proteome</keyword>
<dbReference type="Gene3D" id="2.160.10.10">
    <property type="entry name" value="Hexapeptide repeat proteins"/>
    <property type="match status" value="1"/>
</dbReference>
<feature type="compositionally biased region" description="Low complexity" evidence="3">
    <location>
        <begin position="24"/>
        <end position="48"/>
    </location>
</feature>
<protein>
    <recommendedName>
        <fullName evidence="6">Serine acetyltransferase</fullName>
    </recommendedName>
</protein>
<organism evidence="4 5">
    <name type="scientific">Arsenicicoccus piscis</name>
    <dbReference type="NCBI Taxonomy" id="673954"/>
    <lineage>
        <taxon>Bacteria</taxon>
        <taxon>Bacillati</taxon>
        <taxon>Actinomycetota</taxon>
        <taxon>Actinomycetes</taxon>
        <taxon>Micrococcales</taxon>
        <taxon>Intrasporangiaceae</taxon>
        <taxon>Arsenicicoccus</taxon>
    </lineage>
</organism>
<evidence type="ECO:0000313" key="4">
    <source>
        <dbReference type="EMBL" id="GMA18979.1"/>
    </source>
</evidence>
<dbReference type="PANTHER" id="PTHR42811">
    <property type="entry name" value="SERINE ACETYLTRANSFERASE"/>
    <property type="match status" value="1"/>
</dbReference>
<keyword evidence="2" id="KW-0677">Repeat</keyword>
<gene>
    <name evidence="4" type="ORF">GCM10025862_10000</name>
</gene>
<name>A0ABQ6HNB2_9MICO</name>
<dbReference type="InterPro" id="IPR018357">
    <property type="entry name" value="Hexapep_transf_CS"/>
</dbReference>
<dbReference type="PROSITE" id="PS00101">
    <property type="entry name" value="HEXAPEP_TRANSFERASES"/>
    <property type="match status" value="1"/>
</dbReference>
<reference evidence="5" key="1">
    <citation type="journal article" date="2019" name="Int. J. Syst. Evol. Microbiol.">
        <title>The Global Catalogue of Microorganisms (GCM) 10K type strain sequencing project: providing services to taxonomists for standard genome sequencing and annotation.</title>
        <authorList>
            <consortium name="The Broad Institute Genomics Platform"/>
            <consortium name="The Broad Institute Genome Sequencing Center for Infectious Disease"/>
            <person name="Wu L."/>
            <person name="Ma J."/>
        </authorList>
    </citation>
    <scope>NUCLEOTIDE SEQUENCE [LARGE SCALE GENOMIC DNA]</scope>
    <source>
        <strain evidence="5">NBRC 105830</strain>
    </source>
</reference>
<dbReference type="Proteomes" id="UP001157109">
    <property type="component" value="Unassembled WGS sequence"/>
</dbReference>
<dbReference type="SUPFAM" id="SSF51161">
    <property type="entry name" value="Trimeric LpxA-like enzymes"/>
    <property type="match status" value="1"/>
</dbReference>
<proteinExistence type="predicted"/>
<evidence type="ECO:0000256" key="1">
    <source>
        <dbReference type="ARBA" id="ARBA00022679"/>
    </source>
</evidence>
<evidence type="ECO:0000313" key="5">
    <source>
        <dbReference type="Proteomes" id="UP001157109"/>
    </source>
</evidence>
<feature type="region of interest" description="Disordered" evidence="3">
    <location>
        <begin position="24"/>
        <end position="51"/>
    </location>
</feature>
<accession>A0ABQ6HNB2</accession>
<evidence type="ECO:0008006" key="6">
    <source>
        <dbReference type="Google" id="ProtNLM"/>
    </source>
</evidence>
<evidence type="ECO:0000256" key="2">
    <source>
        <dbReference type="ARBA" id="ARBA00022737"/>
    </source>
</evidence>
<keyword evidence="1" id="KW-0808">Transferase</keyword>
<comment type="caution">
    <text evidence="4">The sequence shown here is derived from an EMBL/GenBank/DDBJ whole genome shotgun (WGS) entry which is preliminary data.</text>
</comment>
<evidence type="ECO:0000256" key="3">
    <source>
        <dbReference type="SAM" id="MobiDB-lite"/>
    </source>
</evidence>
<dbReference type="InterPro" id="IPR011004">
    <property type="entry name" value="Trimer_LpxA-like_sf"/>
</dbReference>